<dbReference type="Proteomes" id="UP000053199">
    <property type="component" value="Unassembled WGS sequence"/>
</dbReference>
<feature type="transmembrane region" description="Helical" evidence="8">
    <location>
        <begin position="214"/>
        <end position="235"/>
    </location>
</feature>
<evidence type="ECO:0000256" key="6">
    <source>
        <dbReference type="ARBA" id="ARBA00022989"/>
    </source>
</evidence>
<feature type="transmembrane region" description="Helical" evidence="8">
    <location>
        <begin position="303"/>
        <end position="322"/>
    </location>
</feature>
<reference evidence="9 10" key="1">
    <citation type="journal article" date="2014" name="Arch. Microbiol.">
        <title>Arthrobacter enclensis sp. nov., isolated from sediment sample.</title>
        <authorList>
            <person name="Dastager S.G."/>
            <person name="Liu Q."/>
            <person name="Tang S.K."/>
            <person name="Krishnamurthi S."/>
            <person name="Lee J.C."/>
            <person name="Li W.J."/>
        </authorList>
    </citation>
    <scope>NUCLEOTIDE SEQUENCE [LARGE SCALE GENOMIC DNA]</scope>
    <source>
        <strain evidence="9 10">NIO-1008</strain>
    </source>
</reference>
<gene>
    <name evidence="9" type="ORF">AS031_09775</name>
</gene>
<evidence type="ECO:0000256" key="8">
    <source>
        <dbReference type="RuleBase" id="RU363064"/>
    </source>
</evidence>
<dbReference type="AlphaFoldDB" id="A0A0V8IQ37"/>
<feature type="transmembrane region" description="Helical" evidence="8">
    <location>
        <begin position="361"/>
        <end position="384"/>
    </location>
</feature>
<protein>
    <submittedName>
        <fullName evidence="9">Sodium:alanine symporter</fullName>
    </submittedName>
</protein>
<name>A0A0V8IQ37_9MICC</name>
<evidence type="ECO:0000256" key="2">
    <source>
        <dbReference type="ARBA" id="ARBA00009261"/>
    </source>
</evidence>
<comment type="subcellular location">
    <subcellularLocation>
        <location evidence="1 8">Cell membrane</location>
        <topology evidence="1 8">Multi-pass membrane protein</topology>
    </subcellularLocation>
</comment>
<keyword evidence="4 8" id="KW-1003">Cell membrane</keyword>
<evidence type="ECO:0000313" key="9">
    <source>
        <dbReference type="EMBL" id="KSU76869.1"/>
    </source>
</evidence>
<proteinExistence type="inferred from homology"/>
<evidence type="ECO:0000256" key="3">
    <source>
        <dbReference type="ARBA" id="ARBA00022448"/>
    </source>
</evidence>
<dbReference type="PANTHER" id="PTHR30330">
    <property type="entry name" value="AGSS FAMILY TRANSPORTER, SODIUM-ALANINE"/>
    <property type="match status" value="1"/>
</dbReference>
<evidence type="ECO:0000256" key="1">
    <source>
        <dbReference type="ARBA" id="ARBA00004651"/>
    </source>
</evidence>
<dbReference type="NCBIfam" id="TIGR00835">
    <property type="entry name" value="agcS"/>
    <property type="match status" value="1"/>
</dbReference>
<dbReference type="PRINTS" id="PR00175">
    <property type="entry name" value="NAALASMPORT"/>
</dbReference>
<dbReference type="GO" id="GO:0005283">
    <property type="term" value="F:amino acid:sodium symporter activity"/>
    <property type="evidence" value="ECO:0007669"/>
    <property type="project" value="InterPro"/>
</dbReference>
<evidence type="ECO:0000256" key="4">
    <source>
        <dbReference type="ARBA" id="ARBA00022475"/>
    </source>
</evidence>
<organism evidence="9 10">
    <name type="scientific">Pseudarthrobacter enclensis</name>
    <dbReference type="NCBI Taxonomy" id="993070"/>
    <lineage>
        <taxon>Bacteria</taxon>
        <taxon>Bacillati</taxon>
        <taxon>Actinomycetota</taxon>
        <taxon>Actinomycetes</taxon>
        <taxon>Micrococcales</taxon>
        <taxon>Micrococcaceae</taxon>
        <taxon>Pseudarthrobacter</taxon>
    </lineage>
</organism>
<evidence type="ECO:0000256" key="7">
    <source>
        <dbReference type="ARBA" id="ARBA00023136"/>
    </source>
</evidence>
<feature type="transmembrane region" description="Helical" evidence="8">
    <location>
        <begin position="241"/>
        <end position="268"/>
    </location>
</feature>
<keyword evidence="8" id="KW-0769">Symport</keyword>
<feature type="transmembrane region" description="Helical" evidence="8">
    <location>
        <begin position="15"/>
        <end position="34"/>
    </location>
</feature>
<dbReference type="OrthoDB" id="9806926at2"/>
<keyword evidence="10" id="KW-1185">Reference proteome</keyword>
<comment type="similarity">
    <text evidence="2 8">Belongs to the alanine or glycine:cation symporter (AGCS) (TC 2.A.25) family.</text>
</comment>
<feature type="transmembrane region" description="Helical" evidence="8">
    <location>
        <begin position="186"/>
        <end position="202"/>
    </location>
</feature>
<evidence type="ECO:0000313" key="10">
    <source>
        <dbReference type="Proteomes" id="UP000053199"/>
    </source>
</evidence>
<keyword evidence="7 8" id="KW-0472">Membrane</keyword>
<accession>A0A0V8IQ37</accession>
<dbReference type="EMBL" id="LNQM01000003">
    <property type="protein sequence ID" value="KSU76869.1"/>
    <property type="molecule type" value="Genomic_DNA"/>
</dbReference>
<dbReference type="InterPro" id="IPR001463">
    <property type="entry name" value="Na/Ala_symport"/>
</dbReference>
<dbReference type="GO" id="GO:0005886">
    <property type="term" value="C:plasma membrane"/>
    <property type="evidence" value="ECO:0007669"/>
    <property type="project" value="UniProtKB-SubCell"/>
</dbReference>
<keyword evidence="3 8" id="KW-0813">Transport</keyword>
<feature type="transmembrane region" description="Helical" evidence="8">
    <location>
        <begin position="430"/>
        <end position="450"/>
    </location>
</feature>
<feature type="transmembrane region" description="Helical" evidence="8">
    <location>
        <begin position="147"/>
        <end position="166"/>
    </location>
</feature>
<dbReference type="Pfam" id="PF01235">
    <property type="entry name" value="Na_Ala_symp"/>
    <property type="match status" value="1"/>
</dbReference>
<keyword evidence="5 8" id="KW-0812">Transmembrane</keyword>
<feature type="transmembrane region" description="Helical" evidence="8">
    <location>
        <begin position="404"/>
        <end position="424"/>
    </location>
</feature>
<feature type="transmembrane region" description="Helical" evidence="8">
    <location>
        <begin position="93"/>
        <end position="114"/>
    </location>
</feature>
<feature type="transmembrane region" description="Helical" evidence="8">
    <location>
        <begin position="65"/>
        <end position="87"/>
    </location>
</feature>
<evidence type="ECO:0000256" key="5">
    <source>
        <dbReference type="ARBA" id="ARBA00022692"/>
    </source>
</evidence>
<dbReference type="PANTHER" id="PTHR30330:SF7">
    <property type="entry name" value="SODIUM_PROTON-DEPENDENT ALANINE CARRIER PROTEIN YRBD-RELATED"/>
    <property type="match status" value="1"/>
</dbReference>
<dbReference type="RefSeq" id="WP_058267939.1">
    <property type="nucleotide sequence ID" value="NZ_FMAZ01000003.1"/>
</dbReference>
<sequence>MDTDFGAFLSTVSDAIWAPMAYVVLGLGVAYSIATKGIQFRRIPDMLRQLKDSEGGEGGLSSFQALVLALASRVGVGSIAGVATAVGAGGPGALVWMAITGLVGCTVGYAEAALSQTFKRQVQDEDRRNANEDIGGMPYYIKYGLKLPKVGALVAVLGVIGYGFVFPGLQVNTIAATAKLAFNLDSWIPAVLVTVLIALVIFGGTTRLVKVTQALVPVLAIGYLVLALAVIAINFGSVPAAVALIFQSAVGIHPVLGGIAGAAVAWGVRRAVFASSNGLGEATFAAAAARTSHPGKQGLVQTFSIYIDVLLICMATGLMMVVSGKYNVSDGSGGYLVNNLPGVPVGANWVQESIDTLVPGWGAGFVAVAVLLFGFTCLLAYFYVANSNLLYLLDGRPGHRWKNVLKIGTMAIVFFGSIVNAQVMWAAGDIGLGLIAWVNLICLVFLFPLVRKIYKDYERQRKLGQDPTFDPRALGIEGADFWEEKVPVEHHHHHLHHASNPTERTPGTP</sequence>
<keyword evidence="6 8" id="KW-1133">Transmembrane helix</keyword>
<comment type="caution">
    <text evidence="9">The sequence shown here is derived from an EMBL/GenBank/DDBJ whole genome shotgun (WGS) entry which is preliminary data.</text>
</comment>
<dbReference type="STRING" id="993070.AS031_09775"/>